<dbReference type="Proteomes" id="UP000184774">
    <property type="component" value="Unassembled WGS sequence"/>
</dbReference>
<dbReference type="Pfam" id="PF03969">
    <property type="entry name" value="AFG1_ATPase"/>
    <property type="match status" value="1"/>
</dbReference>
<reference evidence="5 6" key="1">
    <citation type="submission" date="2016-12" db="EMBL/GenBank/DDBJ databases">
        <authorList>
            <person name="Song W.-J."/>
            <person name="Kurnit D.M."/>
        </authorList>
    </citation>
    <scope>NUCLEOTIDE SEQUENCE [LARGE SCALE GENOMIC DNA]</scope>
    <source>
        <strain evidence="5 6">CECT 9026</strain>
    </source>
</reference>
<dbReference type="AlphaFoldDB" id="A0A1N6M1E4"/>
<keyword evidence="7" id="KW-1185">Reference proteome</keyword>
<evidence type="ECO:0000313" key="6">
    <source>
        <dbReference type="Proteomes" id="UP000184774"/>
    </source>
</evidence>
<feature type="binding site" evidence="3">
    <location>
        <begin position="97"/>
        <end position="104"/>
    </location>
    <ligand>
        <name>ATP</name>
        <dbReference type="ChEBI" id="CHEBI:30616"/>
    </ligand>
</feature>
<dbReference type="HAMAP" id="MF_01919">
    <property type="entry name" value="ZapE"/>
    <property type="match status" value="1"/>
</dbReference>
<keyword evidence="3" id="KW-0131">Cell cycle</keyword>
<keyword evidence="1 3" id="KW-0547">Nucleotide-binding</keyword>
<reference evidence="4 7" key="3">
    <citation type="journal article" date="2020" name="J. Nat. Prod.">
        <title>Genomics-Metabolomics Profiling Disclosed Marine Vibrio spartinae 3.6 as a Producer of a New Branched Side Chain Prodigiosin.</title>
        <authorList>
            <person name="Vitale G.A."/>
            <person name="Sciarretta M."/>
            <person name="Palma Esposito F."/>
            <person name="January G.G."/>
            <person name="Giaccio M."/>
            <person name="Bunk B."/>
            <person name="Sproer C."/>
            <person name="Bajerski F."/>
            <person name="Power D."/>
            <person name="Festa C."/>
            <person name="Monti M.C."/>
            <person name="D'Auria M.V."/>
            <person name="de Pascale D."/>
        </authorList>
    </citation>
    <scope>NUCLEOTIDE SEQUENCE [LARGE SCALE GENOMIC DNA]</scope>
    <source>
        <strain evidence="4 7">3.6</strain>
    </source>
</reference>
<dbReference type="SUPFAM" id="SSF52540">
    <property type="entry name" value="P-loop containing nucleoside triphosphate hydrolases"/>
    <property type="match status" value="1"/>
</dbReference>
<dbReference type="PANTHER" id="PTHR12169">
    <property type="entry name" value="ATPASE N2B"/>
    <property type="match status" value="1"/>
</dbReference>
<dbReference type="GO" id="GO:0032153">
    <property type="term" value="C:cell division site"/>
    <property type="evidence" value="ECO:0007669"/>
    <property type="project" value="TreeGrafter"/>
</dbReference>
<dbReference type="GO" id="GO:0005737">
    <property type="term" value="C:cytoplasm"/>
    <property type="evidence" value="ECO:0007669"/>
    <property type="project" value="UniProtKB-SubCell"/>
</dbReference>
<keyword evidence="3" id="KW-0378">Hydrolase</keyword>
<dbReference type="EMBL" id="CP046268">
    <property type="protein sequence ID" value="QMV15369.1"/>
    <property type="molecule type" value="Genomic_DNA"/>
</dbReference>
<dbReference type="InterPro" id="IPR005654">
    <property type="entry name" value="ATPase_AFG1-like"/>
</dbReference>
<comment type="similarity">
    <text evidence="3">Belongs to the AFG1 ATPase family. ZapE subfamily.</text>
</comment>
<protein>
    <recommendedName>
        <fullName evidence="3">Cell division protein ZapE</fullName>
    </recommendedName>
    <alternativeName>
        <fullName evidence="3">Z ring-associated protein ZapE</fullName>
    </alternativeName>
</protein>
<evidence type="ECO:0000313" key="4">
    <source>
        <dbReference type="EMBL" id="QMV15369.1"/>
    </source>
</evidence>
<accession>A0A1N6M1E4</accession>
<proteinExistence type="inferred from homology"/>
<dbReference type="InterPro" id="IPR027417">
    <property type="entry name" value="P-loop_NTPase"/>
</dbReference>
<evidence type="ECO:0000313" key="5">
    <source>
        <dbReference type="EMBL" id="SIO93240.1"/>
    </source>
</evidence>
<keyword evidence="2 3" id="KW-0067">ATP-binding</keyword>
<sequence length="393" mass="45733">MTSLADKAKSMCCAAHFPLLLFYSIFMTPRQRYDQDLKDNNFQKDDAQLVAVEALDELYHRFLAYLEKPVERDSLLTRLLRKKVQGPVPPKGLYFWGGVGRGKTYLMDTFYDSLPTQKKMRVHFHRFMYRVHEELKLLHHVNDPLEMVADKFSAETEIICFDEFFVSDITDAMILGTLFQALFARNIILVATSNIPPDDLYRNGLQRARFLPAIELIKEHCLVMNVDSGVDYRLRTLEQAEIYHFPNDEQSRTSLESYYRQLISHDSDVMSSIEVNHRQIPVLKAANGVLFATFAQLCQSMRSQNDYIELSRLYHTVLLADVKQMNATLDDAARRFIALVDEFYERHVKLIISAEVALDALYQGGQLAFEFQRCRSRLIEMQSREYLLKEHLS</sequence>
<evidence type="ECO:0000256" key="2">
    <source>
        <dbReference type="ARBA" id="ARBA00022840"/>
    </source>
</evidence>
<reference evidence="4" key="2">
    <citation type="submission" date="2019-11" db="EMBL/GenBank/DDBJ databases">
        <authorList>
            <person name="January G."/>
            <person name="Bunk B."/>
        </authorList>
    </citation>
    <scope>NUCLEOTIDE SEQUENCE</scope>
    <source>
        <strain evidence="4">3.6</strain>
    </source>
</reference>
<comment type="subcellular location">
    <subcellularLocation>
        <location evidence="3">Cytoplasm</location>
    </subcellularLocation>
</comment>
<keyword evidence="3" id="KW-0963">Cytoplasm</keyword>
<dbReference type="Gene3D" id="3.40.50.300">
    <property type="entry name" value="P-loop containing nucleotide triphosphate hydrolases"/>
    <property type="match status" value="1"/>
</dbReference>
<organism evidence="5 6">
    <name type="scientific">Vibrio spartinae</name>
    <dbReference type="NCBI Taxonomy" id="1918945"/>
    <lineage>
        <taxon>Bacteria</taxon>
        <taxon>Pseudomonadati</taxon>
        <taxon>Pseudomonadota</taxon>
        <taxon>Gammaproteobacteria</taxon>
        <taxon>Vibrionales</taxon>
        <taxon>Vibrionaceae</taxon>
        <taxon>Vibrio</taxon>
    </lineage>
</organism>
<keyword evidence="3" id="KW-0132">Cell division</keyword>
<gene>
    <name evidence="3" type="primary">zapE</name>
    <name evidence="5" type="ORF">VSP9026_00891</name>
    <name evidence="4" type="ORF">Vspart_02665</name>
</gene>
<dbReference type="GO" id="GO:0051301">
    <property type="term" value="P:cell division"/>
    <property type="evidence" value="ECO:0007669"/>
    <property type="project" value="UniProtKB-UniRule"/>
</dbReference>
<dbReference type="Proteomes" id="UP000515264">
    <property type="component" value="Chromosome 1"/>
</dbReference>
<dbReference type="NCBIfam" id="NF040713">
    <property type="entry name" value="ZapE"/>
    <property type="match status" value="1"/>
</dbReference>
<evidence type="ECO:0000256" key="3">
    <source>
        <dbReference type="HAMAP-Rule" id="MF_01919"/>
    </source>
</evidence>
<dbReference type="GO" id="GO:0016887">
    <property type="term" value="F:ATP hydrolysis activity"/>
    <property type="evidence" value="ECO:0007669"/>
    <property type="project" value="UniProtKB-UniRule"/>
</dbReference>
<dbReference type="GO" id="GO:0005524">
    <property type="term" value="F:ATP binding"/>
    <property type="evidence" value="ECO:0007669"/>
    <property type="project" value="UniProtKB-UniRule"/>
</dbReference>
<evidence type="ECO:0000256" key="1">
    <source>
        <dbReference type="ARBA" id="ARBA00022741"/>
    </source>
</evidence>
<evidence type="ECO:0000313" key="7">
    <source>
        <dbReference type="Proteomes" id="UP000515264"/>
    </source>
</evidence>
<comment type="function">
    <text evidence="3">Reduces the stability of FtsZ polymers in the presence of ATP.</text>
</comment>
<dbReference type="EMBL" id="FSSB01000007">
    <property type="protein sequence ID" value="SIO93240.1"/>
    <property type="molecule type" value="Genomic_DNA"/>
</dbReference>
<name>A0A1N6M1E4_9VIBR</name>
<comment type="subunit">
    <text evidence="3">Interacts with FtsZ.</text>
</comment>
<dbReference type="InterPro" id="IPR030870">
    <property type="entry name" value="ZapE"/>
</dbReference>
<dbReference type="PANTHER" id="PTHR12169:SF6">
    <property type="entry name" value="AFG1-LIKE ATPASE"/>
    <property type="match status" value="1"/>
</dbReference>